<dbReference type="EMBL" id="LUCM01006188">
    <property type="protein sequence ID" value="KAA0191670.1"/>
    <property type="molecule type" value="Genomic_DNA"/>
</dbReference>
<organism evidence="4 5">
    <name type="scientific">Fasciolopsis buskii</name>
    <dbReference type="NCBI Taxonomy" id="27845"/>
    <lineage>
        <taxon>Eukaryota</taxon>
        <taxon>Metazoa</taxon>
        <taxon>Spiralia</taxon>
        <taxon>Lophotrochozoa</taxon>
        <taxon>Platyhelminthes</taxon>
        <taxon>Trematoda</taxon>
        <taxon>Digenea</taxon>
        <taxon>Plagiorchiida</taxon>
        <taxon>Echinostomata</taxon>
        <taxon>Echinostomatoidea</taxon>
        <taxon>Fasciolidae</taxon>
        <taxon>Fasciolopsis</taxon>
    </lineage>
</organism>
<feature type="domain" description="Trs120/TRAPPC9 N-terminal" evidence="3">
    <location>
        <begin position="122"/>
        <end position="254"/>
    </location>
</feature>
<dbReference type="Pfam" id="PF08626">
    <property type="entry name" value="TRAPPC9-Trs120"/>
    <property type="match status" value="1"/>
</dbReference>
<dbReference type="Proteomes" id="UP000728185">
    <property type="component" value="Unassembled WGS sequence"/>
</dbReference>
<evidence type="ECO:0000313" key="4">
    <source>
        <dbReference type="EMBL" id="KAA0191670.1"/>
    </source>
</evidence>
<evidence type="ECO:0000256" key="2">
    <source>
        <dbReference type="SAM" id="MobiDB-lite"/>
    </source>
</evidence>
<dbReference type="OrthoDB" id="6263279at2759"/>
<comment type="similarity">
    <text evidence="1">Belongs to the NIBP family.</text>
</comment>
<evidence type="ECO:0000256" key="1">
    <source>
        <dbReference type="ARBA" id="ARBA00008459"/>
    </source>
</evidence>
<proteinExistence type="inferred from homology"/>
<gene>
    <name evidence="4" type="ORF">FBUS_00561</name>
</gene>
<feature type="compositionally biased region" description="Basic and acidic residues" evidence="2">
    <location>
        <begin position="1320"/>
        <end position="1338"/>
    </location>
</feature>
<comment type="caution">
    <text evidence="4">The sequence shown here is derived from an EMBL/GenBank/DDBJ whole genome shotgun (WGS) entry which is preliminary data.</text>
</comment>
<reference evidence="4" key="1">
    <citation type="submission" date="2019-05" db="EMBL/GenBank/DDBJ databases">
        <title>Annotation for the trematode Fasciolopsis buski.</title>
        <authorList>
            <person name="Choi Y.-J."/>
        </authorList>
    </citation>
    <scope>NUCLEOTIDE SEQUENCE</scope>
    <source>
        <strain evidence="4">HT</strain>
        <tissue evidence="4">Whole worm</tissue>
    </source>
</reference>
<dbReference type="PANTHER" id="PTHR21512">
    <property type="entry name" value="TRAFFICKING PROTEIN PARTICLE COMPLEX SUBUNIT 9"/>
    <property type="match status" value="1"/>
</dbReference>
<keyword evidence="5" id="KW-1185">Reference proteome</keyword>
<feature type="region of interest" description="Disordered" evidence="2">
    <location>
        <begin position="1399"/>
        <end position="1421"/>
    </location>
</feature>
<dbReference type="InterPro" id="IPR013935">
    <property type="entry name" value="Trs120_TRAPPC9"/>
</dbReference>
<evidence type="ECO:0000313" key="5">
    <source>
        <dbReference type="Proteomes" id="UP000728185"/>
    </source>
</evidence>
<protein>
    <recommendedName>
        <fullName evidence="3">Trs120/TRAPPC9 N-terminal domain-containing protein</fullName>
    </recommendedName>
</protein>
<accession>A0A8E0RYT1</accession>
<evidence type="ECO:0000259" key="3">
    <source>
        <dbReference type="Pfam" id="PF08626"/>
    </source>
</evidence>
<dbReference type="InterPro" id="IPR058563">
    <property type="entry name" value="Trs120_TRAPPC9_N"/>
</dbReference>
<feature type="region of interest" description="Disordered" evidence="2">
    <location>
        <begin position="89"/>
        <end position="168"/>
    </location>
</feature>
<name>A0A8E0RYT1_9TREM</name>
<sequence>MGLNNNDLSPDSGLDGHVWTAKSPGLSTTPNVAAVSLGARSALASFNAPRSVTPPPPPILNTRIVGTLTDLVSSVYYGLEKSVIAAEAKNRKSSGTSLNASSATGTPDHSDGEGSETNFHVLVAPGESSSSRLSDDSSTTDDQKAVSKQFTAYIPTDPTRGPSTQNDARPDSDWCFGSVAAGSLTAQYEITVAYRCVVKHRRSSGRLKKHLGDVFLQLGELEKAQQCYDSTVQLLRPIMDNLWVAGALEGMCAIGVAQKQMRTQYSELLRSRRPLRTTGPRYAVSERSHSRAMDVSGLDLASQKQKPMPQLTATDYRNMAMEALDLYRKTPVDRYLLEETSYKMARFLISENQKFKACELLDHLFSTALQDESDENALRPKRLRTLISLYRSMGYNRRAGFIAWHALDQNLKSVNEPEFDFLLQSLRLQLYPSSTDPNNSIDSPDSLTLLPTGSGMGLPSSPNSAPPSMILMMGNVLRRPAQPVAVYPVMNEQIMAWYSGASSSLNAAKFSRVAKASILPGSTTRGPTQSKRSVYGSRCTGDHLHAPMIPDNVRFLPTGWAGLQAAVLGRIIDQFKMDLQFEDALYLPWNKALRLIGFIFSLLDAWPHKLDETKCVTCMEDLCRLAVMRCPDQPSIASSMPCFTTFASGNADRRQWARHTGLLISNGASPAHVERENTVQSVQSTQLRQLVDLVEVPVHRLPFIQSIQLIPLTSYLAPCELSKEGLASAVPLRKASSQTIRPPSTSEISVSTITESKATSGPFFYAPSGQDPNSDTRIPSIDWVCEEPCIELTPLLNIGVTKSRSSIYSSSEYENMINVSNQTTIQLEAVRLVMELPPSTRPSGLEERSSSRRRHTGFNLSNKSSFTVALNEACLLETAEDHVRYPHATLQSAWRRRNQSLSCTIPASKSRIRLVFTFIPMSEMQAVESALDDIRPMFRLSAFTYRLVDFGGMHVCLRPNSVCTERGSEPAVSQSQEFILSNREHRLSNCSSSATSGISLLRSSVNSGIESLLTVPHSASSAGPSPLESSTSFTEHHPSLVLASHLFNVLPAIRLRPAMPRLSLFPGVVRSAFTFEEAAAFLPELTTPALGRNTPQSPSAILVHSVQPPAFRAPQSAQWSKRVAAVSEISLYPYEQRWMPLQIFVRDEAYLPPLVSPAAIRCLNVLRLPLPIRNDEVPKSHISSAADSSDITLEPICATECGLIWLRFHSDRFWDRVAYILTTNDGPTQLSGEAGLNLRNSKKISVEFEIEYALDVPTRAAATTAASSSTSIWARRVRLGIQLNLLSSKHAPLMLYHPQILFRDEPFDDDTELLENSQSSDKRNVKPHPDPDDADTWHGDLQSKSFFYCTLRARMPQSLVPRPVRSTGPQYRVEVELRTAWRSHSTSREPARLSTPWTMLTESSPRPRDVNSPPSGVPAQPVSFFRSESVVSSSSLGTEQYGLMEQFEEPIKDEVCLYHCVALGLDAMSDAILSDRPISLVDRTRLRTDEIGLPIPTNTAWFIHAIESNIEISWKSYLHGRKSLSDTRGIMNADSQTVRANTALPDPRFYRFGRFILSAHVPEPVAPERSGSADMIVPRSPSIPKFWYGNILSNPGSIAGLMWCHNIRLDVSLAEFPVIRHTINNTLSSSDKPTPRGRLCTRCRDEGSGGSHRRSIFARRISHPFISRSPSVSLSKTGRLNTVAEAPGPSEADVLNALRRASVPELGTPQYMRGLNGDVLQGAQKMCTLPMEPISIRIRGWVHQHPLVGVRIHDPTQNDPLCQPPYSPPTINIHRIWTGPVIYEIITKRMSDEQPRDRSSSMELRGPLIQGKEFEFVGIAGGTMGLTLSRHLQKLPTEPNISSIVFFRPGRFWICGLMGIVPDSVPLPSVDAADLAVFAFPSVPNVETIRFSPNGITIHVLDFANQFEASGSKSSVM</sequence>
<feature type="region of interest" description="Disordered" evidence="2">
    <location>
        <begin position="1311"/>
        <end position="1338"/>
    </location>
</feature>
<dbReference type="GO" id="GO:0005802">
    <property type="term" value="C:trans-Golgi network"/>
    <property type="evidence" value="ECO:0007669"/>
    <property type="project" value="TreeGrafter"/>
</dbReference>
<dbReference type="PANTHER" id="PTHR21512:SF5">
    <property type="entry name" value="TRAFFICKING PROTEIN PARTICLE COMPLEX SUBUNIT 9"/>
    <property type="match status" value="1"/>
</dbReference>
<feature type="compositionally biased region" description="Polar residues" evidence="2">
    <location>
        <begin position="93"/>
        <end position="107"/>
    </location>
</feature>